<reference evidence="2" key="1">
    <citation type="submission" date="2025-08" db="UniProtKB">
        <authorList>
            <consortium name="RefSeq"/>
        </authorList>
    </citation>
    <scope>IDENTIFICATION</scope>
</reference>
<organism evidence="1 2">
    <name type="scientific">Priapulus caudatus</name>
    <name type="common">Priapulid worm</name>
    <dbReference type="NCBI Taxonomy" id="37621"/>
    <lineage>
        <taxon>Eukaryota</taxon>
        <taxon>Metazoa</taxon>
        <taxon>Ecdysozoa</taxon>
        <taxon>Scalidophora</taxon>
        <taxon>Priapulida</taxon>
        <taxon>Priapulimorpha</taxon>
        <taxon>Priapulimorphida</taxon>
        <taxon>Priapulidae</taxon>
        <taxon>Priapulus</taxon>
    </lineage>
</organism>
<dbReference type="RefSeq" id="XP_014665557.1">
    <property type="nucleotide sequence ID" value="XM_014810071.1"/>
</dbReference>
<dbReference type="InterPro" id="IPR029044">
    <property type="entry name" value="Nucleotide-diphossugar_trans"/>
</dbReference>
<dbReference type="PANTHER" id="PTHR46830:SF1">
    <property type="entry name" value="ALPHA-1,4-N-ACETYLGLUCOSAMINYLTRANSFERASE"/>
    <property type="match status" value="1"/>
</dbReference>
<evidence type="ECO:0000313" key="2">
    <source>
        <dbReference type="RefSeq" id="XP_014665557.1"/>
    </source>
</evidence>
<proteinExistence type="predicted"/>
<dbReference type="PANTHER" id="PTHR46830">
    <property type="entry name" value="TRANSFERASE, PUTATIVE-RELATED"/>
    <property type="match status" value="1"/>
</dbReference>
<dbReference type="InterPro" id="IPR007577">
    <property type="entry name" value="GlycoTrfase_DXD_sugar-bd_CS"/>
</dbReference>
<gene>
    <name evidence="2" type="primary">LOC106807658</name>
</gene>
<protein>
    <submittedName>
        <fullName evidence="2">Uncharacterized protein LOC106807658</fullName>
    </submittedName>
</protein>
<keyword evidence="1" id="KW-1185">Reference proteome</keyword>
<dbReference type="GeneID" id="106807658"/>
<sequence>MSSRDGDSGVLPGSELVPNIVHFIRFGQPNVTFTEMVCMLSAYRNIKPRMMYVHCDTPPSGPWWEQLRSLPHLSVVGRARPREIFGIKVNVVQHASDIARIEVLLERGGIYLDNDVYVVKPFDVFRYNDTYTVGMNTVEHNIGNQIQIAAPNATFLRMYYNSYRAFNDSLWYYNAGQVPAELLRRTPSVARVVGLEEFGVNVGVMNQLYRQNVNRRRDWHEYYAIHLFYHHRHYIIKEDPIKEHDPENIKQLNTSFGQMMRKIYYGTEDLVQ</sequence>
<dbReference type="Pfam" id="PF04488">
    <property type="entry name" value="Gly_transf_sug"/>
    <property type="match status" value="1"/>
</dbReference>
<name>A0ABM1E036_PRICU</name>
<accession>A0ABM1E036</accession>
<evidence type="ECO:0000313" key="1">
    <source>
        <dbReference type="Proteomes" id="UP000695022"/>
    </source>
</evidence>
<dbReference type="SUPFAM" id="SSF53448">
    <property type="entry name" value="Nucleotide-diphospho-sugar transferases"/>
    <property type="match status" value="1"/>
</dbReference>
<dbReference type="Proteomes" id="UP000695022">
    <property type="component" value="Unplaced"/>
</dbReference>
<dbReference type="Gene3D" id="3.90.550.20">
    <property type="match status" value="1"/>
</dbReference>